<gene>
    <name evidence="2" type="ORF">TVAG_122330</name>
</gene>
<dbReference type="InParanoid" id="A2DMZ0"/>
<dbReference type="RefSeq" id="XP_001579153.1">
    <property type="nucleotide sequence ID" value="XM_001579103.1"/>
</dbReference>
<dbReference type="SMR" id="A2DMZ0"/>
<dbReference type="PANTHER" id="PTHR46512:SF9">
    <property type="entry name" value="PEPTIDYLPROLYL ISOMERASE"/>
    <property type="match status" value="1"/>
</dbReference>
<dbReference type="AlphaFoldDB" id="A2DMZ0"/>
<sequence>MEVPPGSIQLTSDGLIYKHIEEEGERDKRYSNFNGTIVGVRYYISSPKGIVVNCMDSAQCWITGDKKQESELFLFLPVVVATMAVKEVCKVYFSKKYLVGDGSILGLHGQIDNSDYYEALVYLVDAEPMDYSPDQYKEDVNKYKETAFSPEAPVKTEPKPKPEKIVEKKEPKKEKTSFEIINEMIAEKRQAQEHETNQRKKFALNQLTIAHNLLKEKRIRNARSEFNRARMAWGPMVDLDSAPEDLNDEHLSWDMDKFKKYIESRALYGVALTFQAVEPPLTDKAINSLKESLTYDPEFKEATDLLKQLTGEDPTPVIEAKKEEEPEKIDYENNFPSYDDPSIQMPQFWVDEIPIKHRFGFAEAIKEKATQLFKSREYKNAYSYYNKMQIPFTTKVLKKLNPEEFQRAQYYVVVSKTNSVACYMELGKYAQAVVQSDYALDYIKKSKLDFDQFKAKVLYRKAKAQIMLNKPDDANETMKVLAEVPNANAYLNEVKRILKDHLETAKNEQEFLYKKMTGTL</sequence>
<dbReference type="VEuPathDB" id="TrichDB:TVAGG3_1010400"/>
<dbReference type="InterPro" id="IPR050754">
    <property type="entry name" value="FKBP4/5/8-like"/>
</dbReference>
<proteinExistence type="predicted"/>
<evidence type="ECO:0000256" key="1">
    <source>
        <dbReference type="SAM" id="MobiDB-lite"/>
    </source>
</evidence>
<keyword evidence="3" id="KW-1185">Reference proteome</keyword>
<name>A2DMZ0_TRIV3</name>
<evidence type="ECO:0000313" key="2">
    <source>
        <dbReference type="EMBL" id="EAY18167.1"/>
    </source>
</evidence>
<organism evidence="2 3">
    <name type="scientific">Trichomonas vaginalis (strain ATCC PRA-98 / G3)</name>
    <dbReference type="NCBI Taxonomy" id="412133"/>
    <lineage>
        <taxon>Eukaryota</taxon>
        <taxon>Metamonada</taxon>
        <taxon>Parabasalia</taxon>
        <taxon>Trichomonadida</taxon>
        <taxon>Trichomonadidae</taxon>
        <taxon>Trichomonas</taxon>
    </lineage>
</organism>
<evidence type="ECO:0000313" key="3">
    <source>
        <dbReference type="Proteomes" id="UP000001542"/>
    </source>
</evidence>
<reference evidence="2" key="2">
    <citation type="journal article" date="2007" name="Science">
        <title>Draft genome sequence of the sexually transmitted pathogen Trichomonas vaginalis.</title>
        <authorList>
            <person name="Carlton J.M."/>
            <person name="Hirt R.P."/>
            <person name="Silva J.C."/>
            <person name="Delcher A.L."/>
            <person name="Schatz M."/>
            <person name="Zhao Q."/>
            <person name="Wortman J.R."/>
            <person name="Bidwell S.L."/>
            <person name="Alsmark U.C.M."/>
            <person name="Besteiro S."/>
            <person name="Sicheritz-Ponten T."/>
            <person name="Noel C.J."/>
            <person name="Dacks J.B."/>
            <person name="Foster P.G."/>
            <person name="Simillion C."/>
            <person name="Van de Peer Y."/>
            <person name="Miranda-Saavedra D."/>
            <person name="Barton G.J."/>
            <person name="Westrop G.D."/>
            <person name="Mueller S."/>
            <person name="Dessi D."/>
            <person name="Fiori P.L."/>
            <person name="Ren Q."/>
            <person name="Paulsen I."/>
            <person name="Zhang H."/>
            <person name="Bastida-Corcuera F.D."/>
            <person name="Simoes-Barbosa A."/>
            <person name="Brown M.T."/>
            <person name="Hayes R.D."/>
            <person name="Mukherjee M."/>
            <person name="Okumura C.Y."/>
            <person name="Schneider R."/>
            <person name="Smith A.J."/>
            <person name="Vanacova S."/>
            <person name="Villalvazo M."/>
            <person name="Haas B.J."/>
            <person name="Pertea M."/>
            <person name="Feldblyum T.V."/>
            <person name="Utterback T.R."/>
            <person name="Shu C.L."/>
            <person name="Osoegawa K."/>
            <person name="de Jong P.J."/>
            <person name="Hrdy I."/>
            <person name="Horvathova L."/>
            <person name="Zubacova Z."/>
            <person name="Dolezal P."/>
            <person name="Malik S.B."/>
            <person name="Logsdon J.M. Jr."/>
            <person name="Henze K."/>
            <person name="Gupta A."/>
            <person name="Wang C.C."/>
            <person name="Dunne R.L."/>
            <person name="Upcroft J.A."/>
            <person name="Upcroft P."/>
            <person name="White O."/>
            <person name="Salzberg S.L."/>
            <person name="Tang P."/>
            <person name="Chiu C.-H."/>
            <person name="Lee Y.-S."/>
            <person name="Embley T.M."/>
            <person name="Coombs G.H."/>
            <person name="Mottram J.C."/>
            <person name="Tachezy J."/>
            <person name="Fraser-Liggett C.M."/>
            <person name="Johnson P.J."/>
        </authorList>
    </citation>
    <scope>NUCLEOTIDE SEQUENCE [LARGE SCALE GENOMIC DNA]</scope>
    <source>
        <strain evidence="2">G3</strain>
    </source>
</reference>
<protein>
    <recommendedName>
        <fullName evidence="4">TPR Domain containing protein</fullName>
    </recommendedName>
</protein>
<dbReference type="Gene3D" id="1.25.40.10">
    <property type="entry name" value="Tetratricopeptide repeat domain"/>
    <property type="match status" value="1"/>
</dbReference>
<dbReference type="InterPro" id="IPR011990">
    <property type="entry name" value="TPR-like_helical_dom_sf"/>
</dbReference>
<accession>A2DMZ0</accession>
<dbReference type="VEuPathDB" id="TrichDB:TVAG_122330"/>
<dbReference type="OrthoDB" id="10265589at2759"/>
<feature type="compositionally biased region" description="Basic and acidic residues" evidence="1">
    <location>
        <begin position="154"/>
        <end position="172"/>
    </location>
</feature>
<feature type="region of interest" description="Disordered" evidence="1">
    <location>
        <begin position="147"/>
        <end position="172"/>
    </location>
</feature>
<dbReference type="PANTHER" id="PTHR46512">
    <property type="entry name" value="PEPTIDYLPROLYL ISOMERASE"/>
    <property type="match status" value="1"/>
</dbReference>
<dbReference type="SUPFAM" id="SSF48452">
    <property type="entry name" value="TPR-like"/>
    <property type="match status" value="1"/>
</dbReference>
<evidence type="ECO:0008006" key="4">
    <source>
        <dbReference type="Google" id="ProtNLM"/>
    </source>
</evidence>
<reference evidence="2" key="1">
    <citation type="submission" date="2006-10" db="EMBL/GenBank/DDBJ databases">
        <authorList>
            <person name="Amadeo P."/>
            <person name="Zhao Q."/>
            <person name="Wortman J."/>
            <person name="Fraser-Liggett C."/>
            <person name="Carlton J."/>
        </authorList>
    </citation>
    <scope>NUCLEOTIDE SEQUENCE</scope>
    <source>
        <strain evidence="2">G3</strain>
    </source>
</reference>
<dbReference type="KEGG" id="tva:5463691"/>
<dbReference type="Proteomes" id="UP000001542">
    <property type="component" value="Unassembled WGS sequence"/>
</dbReference>
<dbReference type="EMBL" id="DS113221">
    <property type="protein sequence ID" value="EAY18167.1"/>
    <property type="molecule type" value="Genomic_DNA"/>
</dbReference>